<organism evidence="1 2">
    <name type="scientific">Alteromonas arenosi</name>
    <dbReference type="NCBI Taxonomy" id="3055817"/>
    <lineage>
        <taxon>Bacteria</taxon>
        <taxon>Pseudomonadati</taxon>
        <taxon>Pseudomonadota</taxon>
        <taxon>Gammaproteobacteria</taxon>
        <taxon>Alteromonadales</taxon>
        <taxon>Alteromonadaceae</taxon>
        <taxon>Alteromonas/Salinimonas group</taxon>
        <taxon>Alteromonas</taxon>
    </lineage>
</organism>
<reference evidence="1 2" key="1">
    <citation type="submission" date="2023-06" db="EMBL/GenBank/DDBJ databases">
        <title>Alteromonas sp. ASW11-36 isolated from intertidal sand.</title>
        <authorList>
            <person name="Li Y."/>
        </authorList>
    </citation>
    <scope>NUCLEOTIDE SEQUENCE [LARGE SCALE GENOMIC DNA]</scope>
    <source>
        <strain evidence="1 2">ASW11-36</strain>
    </source>
</reference>
<evidence type="ECO:0000313" key="1">
    <source>
        <dbReference type="EMBL" id="MDM7862060.1"/>
    </source>
</evidence>
<dbReference type="Pfam" id="PF09526">
    <property type="entry name" value="DUF2387"/>
    <property type="match status" value="1"/>
</dbReference>
<accession>A0ABT7T0U5</accession>
<sequence>MSQKTKKRFIAGATCPKCRAQDTLMLYFEHNVEKMECVKCGYHQSQAKSEVSVAAKGSADVIGVFKPE</sequence>
<dbReference type="NCBIfam" id="TIGR02443">
    <property type="entry name" value="YheV family putative zinc ribbon protein"/>
    <property type="match status" value="1"/>
</dbReference>
<name>A0ABT7T0U5_9ALTE</name>
<dbReference type="InterPro" id="IPR012658">
    <property type="entry name" value="YheV"/>
</dbReference>
<gene>
    <name evidence="1" type="ORF">QTP81_15760</name>
</gene>
<evidence type="ECO:0000313" key="2">
    <source>
        <dbReference type="Proteomes" id="UP001234343"/>
    </source>
</evidence>
<dbReference type="Proteomes" id="UP001234343">
    <property type="component" value="Unassembled WGS sequence"/>
</dbReference>
<dbReference type="EMBL" id="JAUCBP010000013">
    <property type="protein sequence ID" value="MDM7862060.1"/>
    <property type="molecule type" value="Genomic_DNA"/>
</dbReference>
<comment type="caution">
    <text evidence="1">The sequence shown here is derived from an EMBL/GenBank/DDBJ whole genome shotgun (WGS) entry which is preliminary data.</text>
</comment>
<proteinExistence type="predicted"/>
<dbReference type="RefSeq" id="WP_289366812.1">
    <property type="nucleotide sequence ID" value="NZ_JAUCBP010000013.1"/>
</dbReference>
<protein>
    <submittedName>
        <fullName evidence="1">YheV family putative zinc ribbon protein</fullName>
    </submittedName>
</protein>
<keyword evidence="2" id="KW-1185">Reference proteome</keyword>